<evidence type="ECO:0000313" key="2">
    <source>
        <dbReference type="Proteomes" id="UP001148629"/>
    </source>
</evidence>
<protein>
    <submittedName>
        <fullName evidence="1">Uncharacterized protein</fullName>
    </submittedName>
</protein>
<dbReference type="Proteomes" id="UP001148629">
    <property type="component" value="Unassembled WGS sequence"/>
</dbReference>
<gene>
    <name evidence="1" type="ORF">NM208_g14517</name>
</gene>
<accession>A0ACC1RGB9</accession>
<sequence length="234" mass="25644">MFANRDQRVSGRSQTGMTARCGFVHPPLSQLAQRQKDGQLAEKSLAYPYLNIHLKLPPTRSLTYGSRTRYPLKIQFVSPRDVSPSPVVEVVMRPSAVYPCGSAVEMTIAATACGKRTSPAHAVLLIIRTLLTLGEHGVVLFIPSSHLLLHTATSTLPAPPIFLLWDRIIINLTPEVATSDHPSNDPEIPPWHAWTWINSLRLLSAESYATSHVCYLRVVGILVGHTLACPAESA</sequence>
<organism evidence="1 2">
    <name type="scientific">Fusarium decemcellulare</name>
    <dbReference type="NCBI Taxonomy" id="57161"/>
    <lineage>
        <taxon>Eukaryota</taxon>
        <taxon>Fungi</taxon>
        <taxon>Dikarya</taxon>
        <taxon>Ascomycota</taxon>
        <taxon>Pezizomycotina</taxon>
        <taxon>Sordariomycetes</taxon>
        <taxon>Hypocreomycetidae</taxon>
        <taxon>Hypocreales</taxon>
        <taxon>Nectriaceae</taxon>
        <taxon>Fusarium</taxon>
        <taxon>Fusarium decemcellulare species complex</taxon>
    </lineage>
</organism>
<comment type="caution">
    <text evidence="1">The sequence shown here is derived from an EMBL/GenBank/DDBJ whole genome shotgun (WGS) entry which is preliminary data.</text>
</comment>
<proteinExistence type="predicted"/>
<reference evidence="1" key="1">
    <citation type="submission" date="2022-08" db="EMBL/GenBank/DDBJ databases">
        <title>Genome Sequence of Fusarium decemcellulare.</title>
        <authorList>
            <person name="Buettner E."/>
        </authorList>
    </citation>
    <scope>NUCLEOTIDE SEQUENCE</scope>
    <source>
        <strain evidence="1">Babe19</strain>
    </source>
</reference>
<keyword evidence="2" id="KW-1185">Reference proteome</keyword>
<name>A0ACC1RGB9_9HYPO</name>
<dbReference type="EMBL" id="JANRMS010003435">
    <property type="protein sequence ID" value="KAJ3518429.1"/>
    <property type="molecule type" value="Genomic_DNA"/>
</dbReference>
<evidence type="ECO:0000313" key="1">
    <source>
        <dbReference type="EMBL" id="KAJ3518429.1"/>
    </source>
</evidence>